<reference evidence="2 3" key="1">
    <citation type="journal article" date="2019" name="Int. J. Syst. Evol. Microbiol.">
        <title>The Global Catalogue of Microorganisms (GCM) 10K type strain sequencing project: providing services to taxonomists for standard genome sequencing and annotation.</title>
        <authorList>
            <consortium name="The Broad Institute Genomics Platform"/>
            <consortium name="The Broad Institute Genome Sequencing Center for Infectious Disease"/>
            <person name="Wu L."/>
            <person name="Ma J."/>
        </authorList>
    </citation>
    <scope>NUCLEOTIDE SEQUENCE [LARGE SCALE GENOMIC DNA]</scope>
    <source>
        <strain evidence="2 3">JCM 3380</strain>
    </source>
</reference>
<dbReference type="Pfam" id="PF11575">
    <property type="entry name" value="FhuF_C"/>
    <property type="match status" value="1"/>
</dbReference>
<feature type="domain" description="Ferric siderophore reductase C-terminal" evidence="1">
    <location>
        <begin position="245"/>
        <end position="265"/>
    </location>
</feature>
<evidence type="ECO:0000259" key="1">
    <source>
        <dbReference type="Pfam" id="PF11575"/>
    </source>
</evidence>
<organism evidence="2 3">
    <name type="scientific">Saccharothrix mutabilis subsp. mutabilis</name>
    <dbReference type="NCBI Taxonomy" id="66855"/>
    <lineage>
        <taxon>Bacteria</taxon>
        <taxon>Bacillati</taxon>
        <taxon>Actinomycetota</taxon>
        <taxon>Actinomycetes</taxon>
        <taxon>Pseudonocardiales</taxon>
        <taxon>Pseudonocardiaceae</taxon>
        <taxon>Saccharothrix</taxon>
    </lineage>
</organism>
<dbReference type="RefSeq" id="WP_343935546.1">
    <property type="nucleotide sequence ID" value="NZ_BAAABU010000009.1"/>
</dbReference>
<name>A0ABN0U4K0_9PSEU</name>
<accession>A0ABN0U4K0</accession>
<evidence type="ECO:0000313" key="2">
    <source>
        <dbReference type="EMBL" id="GAA0238536.1"/>
    </source>
</evidence>
<protein>
    <submittedName>
        <fullName evidence="2">(2Fe-2S)-binding protein</fullName>
    </submittedName>
</protein>
<dbReference type="Proteomes" id="UP001500416">
    <property type="component" value="Unassembled WGS sequence"/>
</dbReference>
<comment type="caution">
    <text evidence="2">The sequence shown here is derived from an EMBL/GenBank/DDBJ whole genome shotgun (WGS) entry which is preliminary data.</text>
</comment>
<dbReference type="InterPro" id="IPR024726">
    <property type="entry name" value="FhuF_C"/>
</dbReference>
<sequence length="269" mass="28837">MTVPARTRAREARTPIAGSLGRANALAEWCEVRFGLPADTRGWTTTGTLLAEPARFDAWRADLGAWLTEHYGEAPERTTAGYVMSWYLSVVGMVGGTLFHQARRVPSLRPSDVAVRIADEGRPHIVAVALLADDFACLPDDPAGNHPAATVVADDHALAGLLRARFAAHAAEFVRAFGPTVRLGRRMLWAAATDALDAAAWRAGQLCGDEPAGVADAALLLPDRIEPFTSASTLHATEAGWTRRRQSCCFHYALPGAEVCDTCPRVAGR</sequence>
<keyword evidence="3" id="KW-1185">Reference proteome</keyword>
<gene>
    <name evidence="2" type="ORF">GCM10010492_42110</name>
</gene>
<evidence type="ECO:0000313" key="3">
    <source>
        <dbReference type="Proteomes" id="UP001500416"/>
    </source>
</evidence>
<dbReference type="EMBL" id="BAAABU010000009">
    <property type="protein sequence ID" value="GAA0238536.1"/>
    <property type="molecule type" value="Genomic_DNA"/>
</dbReference>
<proteinExistence type="predicted"/>